<gene>
    <name evidence="9" type="ORF">IL45_01695</name>
    <name evidence="10" type="ORF">LY02_02660</name>
</gene>
<keyword evidence="9" id="KW-0575">Peroxidase</keyword>
<dbReference type="GO" id="GO:0009055">
    <property type="term" value="F:electron transfer activity"/>
    <property type="evidence" value="ECO:0007669"/>
    <property type="project" value="InterPro"/>
</dbReference>
<keyword evidence="12" id="KW-1185">Reference proteome</keyword>
<feature type="domain" description="Cytochrome c" evidence="8">
    <location>
        <begin position="236"/>
        <end position="373"/>
    </location>
</feature>
<sequence>MKIKFYLLLSVFVIMVSCQNEKDEYIPTDQVILSNVFGSKIDLNNLESYQNNNIPSYIRFSNRGNAIENDKATLGRILFYDTKLSTNNSISCASCHQQEHAFSDTNVASTGVNGMTSRHSMRLVNVGFQPGTNFFWNERVNSLESQVTEPIKDHAEMGFSGENGAPTFNDLLLKLSDTDYYQVLFNHIYGDPLITEERLQECLSQFVLSIQSFDSRYDDGLLATGNPGPAFPNYNMSENRGKFLFTTTPVNGGAGCVSCHVPPEFAIKNNIHNNGVIATIADPNVFDHDNTRSPSLRDLENPEGFINGPLMHNGSFNTLLEMVEHYNSIDMTNQQLLDPLLFDSVGPNGPIGQQLQLSESDKTALINFLKTLTGNDIYTNPKWSDPFVN</sequence>
<evidence type="ECO:0000256" key="6">
    <source>
        <dbReference type="ARBA" id="ARBA00023004"/>
    </source>
</evidence>
<dbReference type="Pfam" id="PF03150">
    <property type="entry name" value="CCP_MauG"/>
    <property type="match status" value="1"/>
</dbReference>
<proteinExistence type="predicted"/>
<dbReference type="EMBL" id="PVNA01000007">
    <property type="protein sequence ID" value="PRX12249.1"/>
    <property type="molecule type" value="Genomic_DNA"/>
</dbReference>
<dbReference type="OrthoDB" id="9805202at2"/>
<dbReference type="EMBL" id="JPJI01000012">
    <property type="protein sequence ID" value="KEZ94358.1"/>
    <property type="molecule type" value="Genomic_DNA"/>
</dbReference>
<dbReference type="GO" id="GO:0020037">
    <property type="term" value="F:heme binding"/>
    <property type="evidence" value="ECO:0007669"/>
    <property type="project" value="InterPro"/>
</dbReference>
<dbReference type="RefSeq" id="WP_051788608.1">
    <property type="nucleotide sequence ID" value="NZ_JPJI01000012.1"/>
</dbReference>
<dbReference type="PROSITE" id="PS51007">
    <property type="entry name" value="CYTC"/>
    <property type="match status" value="2"/>
</dbReference>
<evidence type="ECO:0000259" key="8">
    <source>
        <dbReference type="PROSITE" id="PS51007"/>
    </source>
</evidence>
<dbReference type="GO" id="GO:0046872">
    <property type="term" value="F:metal ion binding"/>
    <property type="evidence" value="ECO:0007669"/>
    <property type="project" value="UniProtKB-KW"/>
</dbReference>
<keyword evidence="5" id="KW-0560">Oxidoreductase</keyword>
<dbReference type="PANTHER" id="PTHR30600">
    <property type="entry name" value="CYTOCHROME C PEROXIDASE-RELATED"/>
    <property type="match status" value="1"/>
</dbReference>
<keyword evidence="3 7" id="KW-0479">Metal-binding</keyword>
<evidence type="ECO:0000313" key="11">
    <source>
        <dbReference type="Proteomes" id="UP000028531"/>
    </source>
</evidence>
<reference evidence="10 12" key="2">
    <citation type="submission" date="2018-03" db="EMBL/GenBank/DDBJ databases">
        <title>Genomic Encyclopedia of Archaeal and Bacterial Type Strains, Phase II (KMG-II): from individual species to whole genera.</title>
        <authorList>
            <person name="Goeker M."/>
        </authorList>
    </citation>
    <scope>NUCLEOTIDE SEQUENCE [LARGE SCALE GENOMIC DNA]</scope>
    <source>
        <strain evidence="10 12">DSM 22727</strain>
    </source>
</reference>
<accession>A0A084JZH4</accession>
<evidence type="ECO:0000313" key="9">
    <source>
        <dbReference type="EMBL" id="KEZ94358.1"/>
    </source>
</evidence>
<dbReference type="PANTHER" id="PTHR30600:SF10">
    <property type="entry name" value="BLL6722 PROTEIN"/>
    <property type="match status" value="1"/>
</dbReference>
<dbReference type="InterPro" id="IPR051395">
    <property type="entry name" value="Cytochrome_c_Peroxidase/MauG"/>
</dbReference>
<evidence type="ECO:0000256" key="4">
    <source>
        <dbReference type="ARBA" id="ARBA00022729"/>
    </source>
</evidence>
<feature type="domain" description="Cytochrome c" evidence="8">
    <location>
        <begin position="70"/>
        <end position="179"/>
    </location>
</feature>
<comment type="subcellular location">
    <subcellularLocation>
        <location evidence="1">Cell envelope</location>
    </subcellularLocation>
</comment>
<dbReference type="Proteomes" id="UP000028531">
    <property type="component" value="Unassembled WGS sequence"/>
</dbReference>
<comment type="caution">
    <text evidence="9">The sequence shown here is derived from an EMBL/GenBank/DDBJ whole genome shotgun (WGS) entry which is preliminary data.</text>
</comment>
<name>A0A084JZH4_NONUL</name>
<evidence type="ECO:0000256" key="5">
    <source>
        <dbReference type="ARBA" id="ARBA00023002"/>
    </source>
</evidence>
<dbReference type="SUPFAM" id="SSF46626">
    <property type="entry name" value="Cytochrome c"/>
    <property type="match status" value="2"/>
</dbReference>
<protein>
    <submittedName>
        <fullName evidence="9 10">Cytochrome C peroxidase</fullName>
    </submittedName>
</protein>
<dbReference type="AlphaFoldDB" id="A0A084JZH4"/>
<evidence type="ECO:0000313" key="10">
    <source>
        <dbReference type="EMBL" id="PRX12249.1"/>
    </source>
</evidence>
<evidence type="ECO:0000256" key="2">
    <source>
        <dbReference type="ARBA" id="ARBA00022617"/>
    </source>
</evidence>
<evidence type="ECO:0000256" key="1">
    <source>
        <dbReference type="ARBA" id="ARBA00004196"/>
    </source>
</evidence>
<dbReference type="PROSITE" id="PS51257">
    <property type="entry name" value="PROKAR_LIPOPROTEIN"/>
    <property type="match status" value="1"/>
</dbReference>
<keyword evidence="2 7" id="KW-0349">Heme</keyword>
<keyword evidence="6 7" id="KW-0408">Iron</keyword>
<evidence type="ECO:0000313" key="12">
    <source>
        <dbReference type="Proteomes" id="UP000239997"/>
    </source>
</evidence>
<evidence type="ECO:0000256" key="3">
    <source>
        <dbReference type="ARBA" id="ARBA00022723"/>
    </source>
</evidence>
<dbReference type="InterPro" id="IPR009056">
    <property type="entry name" value="Cyt_c-like_dom"/>
</dbReference>
<dbReference type="Gene3D" id="1.10.760.10">
    <property type="entry name" value="Cytochrome c-like domain"/>
    <property type="match status" value="2"/>
</dbReference>
<dbReference type="Proteomes" id="UP000239997">
    <property type="component" value="Unassembled WGS sequence"/>
</dbReference>
<reference evidence="9 11" key="1">
    <citation type="submission" date="2014-07" db="EMBL/GenBank/DDBJ databases">
        <title>Draft genome sequence of Nonlabens ulvanivorans, an ulvan degrading bacterium.</title>
        <authorList>
            <person name="Kopel M."/>
            <person name="Helbert W."/>
            <person name="Henrissat B."/>
            <person name="Doniger T."/>
            <person name="Banin E."/>
        </authorList>
    </citation>
    <scope>NUCLEOTIDE SEQUENCE [LARGE SCALE GENOMIC DNA]</scope>
    <source>
        <strain evidence="9 11">PLR</strain>
    </source>
</reference>
<dbReference type="InterPro" id="IPR004852">
    <property type="entry name" value="Di-haem_cyt_c_peroxidsae"/>
</dbReference>
<dbReference type="GO" id="GO:0030313">
    <property type="term" value="C:cell envelope"/>
    <property type="evidence" value="ECO:0007669"/>
    <property type="project" value="UniProtKB-SubCell"/>
</dbReference>
<keyword evidence="4" id="KW-0732">Signal</keyword>
<organism evidence="9 11">
    <name type="scientific">Nonlabens ulvanivorans</name>
    <name type="common">Persicivirga ulvanivorans</name>
    <dbReference type="NCBI Taxonomy" id="906888"/>
    <lineage>
        <taxon>Bacteria</taxon>
        <taxon>Pseudomonadati</taxon>
        <taxon>Bacteroidota</taxon>
        <taxon>Flavobacteriia</taxon>
        <taxon>Flavobacteriales</taxon>
        <taxon>Flavobacteriaceae</taxon>
        <taxon>Nonlabens</taxon>
    </lineage>
</organism>
<dbReference type="InterPro" id="IPR036909">
    <property type="entry name" value="Cyt_c-like_dom_sf"/>
</dbReference>
<dbReference type="GO" id="GO:0004130">
    <property type="term" value="F:cytochrome-c peroxidase activity"/>
    <property type="evidence" value="ECO:0007669"/>
    <property type="project" value="TreeGrafter"/>
</dbReference>
<evidence type="ECO:0000256" key="7">
    <source>
        <dbReference type="PROSITE-ProRule" id="PRU00433"/>
    </source>
</evidence>